<feature type="transmembrane region" description="Helical" evidence="1">
    <location>
        <begin position="38"/>
        <end position="70"/>
    </location>
</feature>
<keyword evidence="1" id="KW-0472">Membrane</keyword>
<protein>
    <submittedName>
        <fullName evidence="2">Putative long-chain-alcohol O-fatty-acyltransferase 1</fullName>
    </submittedName>
</protein>
<dbReference type="PANTHER" id="PTHR31595:SF57">
    <property type="entry name" value="OS04G0481900 PROTEIN"/>
    <property type="match status" value="1"/>
</dbReference>
<sequence length="280" mass="29923">MEGDIRSLITVCLSVLASLCYAYFIVSKIPKGKLRLLSLLPIFSIFVTLPSLFSSILLSGFTALFISWLATFKLALLSFDLGPLVTGRPKSLPIFIIIACLPIKIKQNQQHPYKPPKLPLNFAVKVLGFGLFIGYCFQSLQLTGEVHGGAGGGAAVGRAVFVDFPARLLGTEVEPHGGQQTVVATAGGGGDVCGIRFGARVVVLLRHTCEPLVGNDVLLCTAWTVRGGGDWSQVTVFRPVAAALGCFGAAHRGVRGGYQLLAVFSATDKSRGHRPSRWRN</sequence>
<proteinExistence type="predicted"/>
<feature type="transmembrane region" description="Helical" evidence="1">
    <location>
        <begin position="6"/>
        <end position="26"/>
    </location>
</feature>
<evidence type="ECO:0000256" key="1">
    <source>
        <dbReference type="SAM" id="Phobius"/>
    </source>
</evidence>
<evidence type="ECO:0000313" key="2">
    <source>
        <dbReference type="EMBL" id="RVW79910.1"/>
    </source>
</evidence>
<keyword evidence="1" id="KW-1133">Transmembrane helix</keyword>
<keyword evidence="1" id="KW-0812">Transmembrane</keyword>
<gene>
    <name evidence="2" type="primary">AT1</name>
    <name evidence="2" type="ORF">CK203_041334</name>
</gene>
<name>A0A438H5Q9_VITVI</name>
<dbReference type="Proteomes" id="UP000288805">
    <property type="component" value="Unassembled WGS sequence"/>
</dbReference>
<dbReference type="EMBL" id="QGNW01000273">
    <property type="protein sequence ID" value="RVW79910.1"/>
    <property type="molecule type" value="Genomic_DNA"/>
</dbReference>
<keyword evidence="2" id="KW-0012">Acyltransferase</keyword>
<organism evidence="2 3">
    <name type="scientific">Vitis vinifera</name>
    <name type="common">Grape</name>
    <dbReference type="NCBI Taxonomy" id="29760"/>
    <lineage>
        <taxon>Eukaryota</taxon>
        <taxon>Viridiplantae</taxon>
        <taxon>Streptophyta</taxon>
        <taxon>Embryophyta</taxon>
        <taxon>Tracheophyta</taxon>
        <taxon>Spermatophyta</taxon>
        <taxon>Magnoliopsida</taxon>
        <taxon>eudicotyledons</taxon>
        <taxon>Gunneridae</taxon>
        <taxon>Pentapetalae</taxon>
        <taxon>rosids</taxon>
        <taxon>Vitales</taxon>
        <taxon>Vitaceae</taxon>
        <taxon>Viteae</taxon>
        <taxon>Vitis</taxon>
    </lineage>
</organism>
<dbReference type="GO" id="GO:0006629">
    <property type="term" value="P:lipid metabolic process"/>
    <property type="evidence" value="ECO:0007669"/>
    <property type="project" value="InterPro"/>
</dbReference>
<dbReference type="AlphaFoldDB" id="A0A438H5Q9"/>
<dbReference type="GO" id="GO:0008374">
    <property type="term" value="F:O-acyltransferase activity"/>
    <property type="evidence" value="ECO:0007669"/>
    <property type="project" value="InterPro"/>
</dbReference>
<keyword evidence="2" id="KW-0808">Transferase</keyword>
<reference evidence="2 3" key="1">
    <citation type="journal article" date="2018" name="PLoS Genet.">
        <title>Population sequencing reveals clonal diversity and ancestral inbreeding in the grapevine cultivar Chardonnay.</title>
        <authorList>
            <person name="Roach M.J."/>
            <person name="Johnson D.L."/>
            <person name="Bohlmann J."/>
            <person name="van Vuuren H.J."/>
            <person name="Jones S.J."/>
            <person name="Pretorius I.S."/>
            <person name="Schmidt S.A."/>
            <person name="Borneman A.R."/>
        </authorList>
    </citation>
    <scope>NUCLEOTIDE SEQUENCE [LARGE SCALE GENOMIC DNA]</scope>
    <source>
        <strain evidence="3">cv. Chardonnay</strain>
        <tissue evidence="2">Leaf</tissue>
    </source>
</reference>
<accession>A0A438H5Q9</accession>
<evidence type="ECO:0000313" key="3">
    <source>
        <dbReference type="Proteomes" id="UP000288805"/>
    </source>
</evidence>
<dbReference type="PANTHER" id="PTHR31595">
    <property type="entry name" value="LONG-CHAIN-ALCOHOL O-FATTY-ACYLTRANSFERASE 3-RELATED"/>
    <property type="match status" value="1"/>
</dbReference>
<comment type="caution">
    <text evidence="2">The sequence shown here is derived from an EMBL/GenBank/DDBJ whole genome shotgun (WGS) entry which is preliminary data.</text>
</comment>
<dbReference type="InterPro" id="IPR044851">
    <property type="entry name" value="Wax_synthase"/>
</dbReference>